<dbReference type="AlphaFoldDB" id="G3IHM1"/>
<dbReference type="Proteomes" id="UP000001075">
    <property type="component" value="Unassembled WGS sequence"/>
</dbReference>
<reference evidence="2" key="1">
    <citation type="journal article" date="2011" name="Nat. Biotechnol.">
        <title>The genomic sequence of the Chinese hamster ovary (CHO)-K1 cell line.</title>
        <authorList>
            <person name="Xu X."/>
            <person name="Nagarajan H."/>
            <person name="Lewis N.E."/>
            <person name="Pan S."/>
            <person name="Cai Z."/>
            <person name="Liu X."/>
            <person name="Chen W."/>
            <person name="Xie M."/>
            <person name="Wang W."/>
            <person name="Hammond S."/>
            <person name="Andersen M.R."/>
            <person name="Neff N."/>
            <person name="Passarelli B."/>
            <person name="Koh W."/>
            <person name="Fan H.C."/>
            <person name="Wang J."/>
            <person name="Gui Y."/>
            <person name="Lee K.H."/>
            <person name="Betenbaugh M.J."/>
            <person name="Quake S.R."/>
            <person name="Famili I."/>
            <person name="Palsson B.O."/>
            <person name="Wang J."/>
        </authorList>
    </citation>
    <scope>NUCLEOTIDE SEQUENCE [LARGE SCALE GENOMIC DNA]</scope>
    <source>
        <strain evidence="2">CHO K1 cell line</strain>
    </source>
</reference>
<gene>
    <name evidence="1" type="ORF">I79_023313</name>
</gene>
<organism evidence="1 2">
    <name type="scientific">Cricetulus griseus</name>
    <name type="common">Chinese hamster</name>
    <name type="synonym">Cricetulus barabensis griseus</name>
    <dbReference type="NCBI Taxonomy" id="10029"/>
    <lineage>
        <taxon>Eukaryota</taxon>
        <taxon>Metazoa</taxon>
        <taxon>Chordata</taxon>
        <taxon>Craniata</taxon>
        <taxon>Vertebrata</taxon>
        <taxon>Euteleostomi</taxon>
        <taxon>Mammalia</taxon>
        <taxon>Eutheria</taxon>
        <taxon>Euarchontoglires</taxon>
        <taxon>Glires</taxon>
        <taxon>Rodentia</taxon>
        <taxon>Myomorpha</taxon>
        <taxon>Muroidea</taxon>
        <taxon>Cricetidae</taxon>
        <taxon>Cricetinae</taxon>
        <taxon>Cricetulus</taxon>
    </lineage>
</organism>
<evidence type="ECO:0000313" key="2">
    <source>
        <dbReference type="Proteomes" id="UP000001075"/>
    </source>
</evidence>
<proteinExistence type="predicted"/>
<evidence type="ECO:0000313" key="1">
    <source>
        <dbReference type="EMBL" id="EGW12938.1"/>
    </source>
</evidence>
<name>G3IHM1_CRIGR</name>
<dbReference type="InParanoid" id="G3IHM1"/>
<sequence>MAWRRTPASLACSRVWGLWGDSLKTLPGNTHHHQLPRESVLRTCNLGPARLPSTWLDRWAGPLDCTASRHPSSCPWF</sequence>
<accession>G3IHM1</accession>
<protein>
    <submittedName>
        <fullName evidence="1">Uncharacterized protein</fullName>
    </submittedName>
</protein>
<dbReference type="EMBL" id="JH002813">
    <property type="protein sequence ID" value="EGW12938.1"/>
    <property type="molecule type" value="Genomic_DNA"/>
</dbReference>